<gene>
    <name evidence="1" type="ORF">M8T91_01825</name>
</gene>
<reference evidence="1 2" key="1">
    <citation type="submission" date="2022-05" db="EMBL/GenBank/DDBJ databases">
        <title>Microbulbifer sp. nov., isolated from sponge.</title>
        <authorList>
            <person name="Gao L."/>
        </authorList>
    </citation>
    <scope>NUCLEOTIDE SEQUENCE [LARGE SCALE GENOMIC DNA]</scope>
    <source>
        <strain evidence="1 2">MI-G</strain>
    </source>
</reference>
<proteinExistence type="predicted"/>
<dbReference type="Proteomes" id="UP001321520">
    <property type="component" value="Chromosome"/>
</dbReference>
<name>A0ABY9EF91_9GAMM</name>
<accession>A0ABY9EF91</accession>
<organism evidence="1 2">
    <name type="scientific">Microbulbifer spongiae</name>
    <dbReference type="NCBI Taxonomy" id="2944933"/>
    <lineage>
        <taxon>Bacteria</taxon>
        <taxon>Pseudomonadati</taxon>
        <taxon>Pseudomonadota</taxon>
        <taxon>Gammaproteobacteria</taxon>
        <taxon>Cellvibrionales</taxon>
        <taxon>Microbulbiferaceae</taxon>
        <taxon>Microbulbifer</taxon>
    </lineage>
</organism>
<evidence type="ECO:0000313" key="2">
    <source>
        <dbReference type="Proteomes" id="UP001321520"/>
    </source>
</evidence>
<dbReference type="EMBL" id="CP098023">
    <property type="protein sequence ID" value="WKD50194.1"/>
    <property type="molecule type" value="Genomic_DNA"/>
</dbReference>
<sequence>MPDIYHSIEAMKIDEQLCEGFLVSASPISLKQVKQFNSQSKNKIAVENEMLEDNDAFHMTYDDLENFSSFYNYRIANELQIEYLMKSYSALFPWGDSLADVKVIDDWMSLDTESSPKTENGLRCLFFFTWTLSEFQARGECEKRMYDNVNIEGSKVIKSGGAEFWPWQNYGQESAFCLPSSRVPSSTLGGGLAVGRDTAHISELKNDYFRTFGN</sequence>
<keyword evidence="2" id="KW-1185">Reference proteome</keyword>
<evidence type="ECO:0000313" key="1">
    <source>
        <dbReference type="EMBL" id="WKD50194.1"/>
    </source>
</evidence>
<protein>
    <submittedName>
        <fullName evidence="1">Uncharacterized protein</fullName>
    </submittedName>
</protein>
<dbReference type="RefSeq" id="WP_301416262.1">
    <property type="nucleotide sequence ID" value="NZ_CP098023.1"/>
</dbReference>